<gene>
    <name evidence="2" type="ORF">OCL06_03290</name>
</gene>
<organism evidence="2 3">
    <name type="scientific">Alteromonas salexigens</name>
    <dbReference type="NCBI Taxonomy" id="2982530"/>
    <lineage>
        <taxon>Bacteria</taxon>
        <taxon>Pseudomonadati</taxon>
        <taxon>Pseudomonadota</taxon>
        <taxon>Gammaproteobacteria</taxon>
        <taxon>Alteromonadales</taxon>
        <taxon>Alteromonadaceae</taxon>
        <taxon>Alteromonas/Salinimonas group</taxon>
        <taxon>Alteromonas</taxon>
    </lineage>
</organism>
<evidence type="ECO:0008006" key="4">
    <source>
        <dbReference type="Google" id="ProtNLM"/>
    </source>
</evidence>
<comment type="caution">
    <text evidence="2">The sequence shown here is derived from an EMBL/GenBank/DDBJ whole genome shotgun (WGS) entry which is preliminary data.</text>
</comment>
<dbReference type="EMBL" id="JAOTJC010000004">
    <property type="protein sequence ID" value="MCU7553623.1"/>
    <property type="molecule type" value="Genomic_DNA"/>
</dbReference>
<proteinExistence type="predicted"/>
<evidence type="ECO:0000313" key="3">
    <source>
        <dbReference type="Proteomes" id="UP001209257"/>
    </source>
</evidence>
<sequence>MFKKIALLSMMLTLSACSSTGSISVPGMSSEPDIAFSELYLRGVFNWWEASPDYQFTQGNGGWQVDVELIADGQPYDFKVSDENWSPAQSCGGKYKGQPVSLNSTSYLVCAGDSETLQFTPTETGTYRFTIMAASGNEIRLLITRRG</sequence>
<reference evidence="3" key="1">
    <citation type="submission" date="2023-07" db="EMBL/GenBank/DDBJ databases">
        <title>Study on multiphase classification of strain Alteromonas salexigens isolated from the Yellow Sea.</title>
        <authorList>
            <person name="Sun L."/>
        </authorList>
    </citation>
    <scope>NUCLEOTIDE SEQUENCE [LARGE SCALE GENOMIC DNA]</scope>
    <source>
        <strain evidence="3">ASW11-19</strain>
    </source>
</reference>
<evidence type="ECO:0000256" key="1">
    <source>
        <dbReference type="SAM" id="SignalP"/>
    </source>
</evidence>
<feature type="chain" id="PRO_5046781618" description="Pullulanase" evidence="1">
    <location>
        <begin position="19"/>
        <end position="147"/>
    </location>
</feature>
<dbReference type="RefSeq" id="WP_262992306.1">
    <property type="nucleotide sequence ID" value="NZ_JAOTJC010000004.1"/>
</dbReference>
<accession>A0ABT2VK30</accession>
<protein>
    <recommendedName>
        <fullName evidence="4">Pullulanase</fullName>
    </recommendedName>
</protein>
<dbReference type="Proteomes" id="UP001209257">
    <property type="component" value="Unassembled WGS sequence"/>
</dbReference>
<keyword evidence="3" id="KW-1185">Reference proteome</keyword>
<dbReference type="PROSITE" id="PS51257">
    <property type="entry name" value="PROKAR_LIPOPROTEIN"/>
    <property type="match status" value="1"/>
</dbReference>
<feature type="signal peptide" evidence="1">
    <location>
        <begin position="1"/>
        <end position="18"/>
    </location>
</feature>
<keyword evidence="1" id="KW-0732">Signal</keyword>
<evidence type="ECO:0000313" key="2">
    <source>
        <dbReference type="EMBL" id="MCU7553623.1"/>
    </source>
</evidence>
<name>A0ABT2VK30_9ALTE</name>